<organism evidence="1 2">
    <name type="scientific">Abeliophyllum distichum</name>
    <dbReference type="NCBI Taxonomy" id="126358"/>
    <lineage>
        <taxon>Eukaryota</taxon>
        <taxon>Viridiplantae</taxon>
        <taxon>Streptophyta</taxon>
        <taxon>Embryophyta</taxon>
        <taxon>Tracheophyta</taxon>
        <taxon>Spermatophyta</taxon>
        <taxon>Magnoliopsida</taxon>
        <taxon>eudicotyledons</taxon>
        <taxon>Gunneridae</taxon>
        <taxon>Pentapetalae</taxon>
        <taxon>asterids</taxon>
        <taxon>lamiids</taxon>
        <taxon>Lamiales</taxon>
        <taxon>Oleaceae</taxon>
        <taxon>Forsythieae</taxon>
        <taxon>Abeliophyllum</taxon>
    </lineage>
</organism>
<proteinExistence type="predicted"/>
<protein>
    <submittedName>
        <fullName evidence="1">Uncharacterized protein</fullName>
    </submittedName>
</protein>
<comment type="caution">
    <text evidence="1">The sequence shown here is derived from an EMBL/GenBank/DDBJ whole genome shotgun (WGS) entry which is preliminary data.</text>
</comment>
<keyword evidence="2" id="KW-1185">Reference proteome</keyword>
<sequence>MESPFMSDGLTYKDTDVDIDADSELVQIIIKMAQGIGVLAGLHACEDILSAKMLRFFFNIIQKIIIISAKEMVYIANITGGSWSLVQRNQVTFLMPASPSSRKNRFAKRTMMMCGGRFRSCTIYQSTQMCTPQEWQGFVDRRNGKALLIGLQITGTLRWIANQLRGNSHTGFGVHKIARCWKSNFDLMFTKY</sequence>
<dbReference type="Proteomes" id="UP001604336">
    <property type="component" value="Unassembled WGS sequence"/>
</dbReference>
<evidence type="ECO:0000313" key="1">
    <source>
        <dbReference type="EMBL" id="KAL2518695.1"/>
    </source>
</evidence>
<accession>A0ABD1U127</accession>
<evidence type="ECO:0000313" key="2">
    <source>
        <dbReference type="Proteomes" id="UP001604336"/>
    </source>
</evidence>
<reference evidence="2" key="1">
    <citation type="submission" date="2024-07" db="EMBL/GenBank/DDBJ databases">
        <title>Two chromosome-level genome assemblies of Korean endemic species Abeliophyllum distichum and Forsythia ovata (Oleaceae).</title>
        <authorList>
            <person name="Jang H."/>
        </authorList>
    </citation>
    <scope>NUCLEOTIDE SEQUENCE [LARGE SCALE GENOMIC DNA]</scope>
</reference>
<name>A0ABD1U127_9LAMI</name>
<dbReference type="AlphaFoldDB" id="A0ABD1U127"/>
<gene>
    <name evidence="1" type="ORF">Adt_14942</name>
</gene>
<dbReference type="EMBL" id="JBFOLK010000004">
    <property type="protein sequence ID" value="KAL2518695.1"/>
    <property type="molecule type" value="Genomic_DNA"/>
</dbReference>